<dbReference type="Proteomes" id="UP000027821">
    <property type="component" value="Unassembled WGS sequence"/>
</dbReference>
<gene>
    <name evidence="7" type="ORF">EL17_23985</name>
</gene>
<dbReference type="GO" id="GO:0030416">
    <property type="term" value="P:methylamine metabolic process"/>
    <property type="evidence" value="ECO:0007669"/>
    <property type="project" value="InterPro"/>
</dbReference>
<dbReference type="EMBL" id="JMIH01000052">
    <property type="protein sequence ID" value="KEO71610.1"/>
    <property type="molecule type" value="Genomic_DNA"/>
</dbReference>
<feature type="transmembrane region" description="Helical" evidence="5">
    <location>
        <begin position="77"/>
        <end position="101"/>
    </location>
</feature>
<reference evidence="7 8" key="1">
    <citation type="submission" date="2014-04" db="EMBL/GenBank/DDBJ databases">
        <title>Characterization and application of a salt tolerant electro-active bacterium.</title>
        <authorList>
            <person name="Yang L."/>
            <person name="Wei S."/>
            <person name="Tay Q.X.M."/>
        </authorList>
    </citation>
    <scope>NUCLEOTIDE SEQUENCE [LARGE SCALE GENOMIC DNA]</scope>
    <source>
        <strain evidence="7 8">LY1</strain>
    </source>
</reference>
<dbReference type="STRING" id="1048983.EL17_23985"/>
<evidence type="ECO:0000256" key="5">
    <source>
        <dbReference type="SAM" id="Phobius"/>
    </source>
</evidence>
<evidence type="ECO:0000256" key="1">
    <source>
        <dbReference type="ARBA" id="ARBA00004141"/>
    </source>
</evidence>
<protein>
    <recommendedName>
        <fullName evidence="6">Methylamine utilisation protein MauE domain-containing protein</fullName>
    </recommendedName>
</protein>
<evidence type="ECO:0000313" key="8">
    <source>
        <dbReference type="Proteomes" id="UP000027821"/>
    </source>
</evidence>
<accession>A0A074KTQ1</accession>
<dbReference type="RefSeq" id="WP_051720365.1">
    <property type="nucleotide sequence ID" value="NZ_JMIH01000052.1"/>
</dbReference>
<evidence type="ECO:0000259" key="6">
    <source>
        <dbReference type="Pfam" id="PF07291"/>
    </source>
</evidence>
<keyword evidence="8" id="KW-1185">Reference proteome</keyword>
<evidence type="ECO:0000256" key="2">
    <source>
        <dbReference type="ARBA" id="ARBA00022692"/>
    </source>
</evidence>
<feature type="transmembrane region" description="Helical" evidence="5">
    <location>
        <begin position="48"/>
        <end position="70"/>
    </location>
</feature>
<evidence type="ECO:0000313" key="7">
    <source>
        <dbReference type="EMBL" id="KEO71610.1"/>
    </source>
</evidence>
<feature type="transmembrane region" description="Helical" evidence="5">
    <location>
        <begin position="12"/>
        <end position="28"/>
    </location>
</feature>
<comment type="caution">
    <text evidence="7">The sequence shown here is derived from an EMBL/GenBank/DDBJ whole genome shotgun (WGS) entry which is preliminary data.</text>
</comment>
<comment type="subcellular location">
    <subcellularLocation>
        <location evidence="1">Membrane</location>
        <topology evidence="1">Multi-pass membrane protein</topology>
    </subcellularLocation>
</comment>
<dbReference type="InterPro" id="IPR009908">
    <property type="entry name" value="Methylamine_util_MauE"/>
</dbReference>
<keyword evidence="2 5" id="KW-0812">Transmembrane</keyword>
<organism evidence="7 8">
    <name type="scientific">Anditalea andensis</name>
    <dbReference type="NCBI Taxonomy" id="1048983"/>
    <lineage>
        <taxon>Bacteria</taxon>
        <taxon>Pseudomonadati</taxon>
        <taxon>Bacteroidota</taxon>
        <taxon>Cytophagia</taxon>
        <taxon>Cytophagales</taxon>
        <taxon>Cytophagaceae</taxon>
        <taxon>Anditalea</taxon>
    </lineage>
</organism>
<evidence type="ECO:0000256" key="3">
    <source>
        <dbReference type="ARBA" id="ARBA00022989"/>
    </source>
</evidence>
<proteinExistence type="predicted"/>
<feature type="domain" description="Methylamine utilisation protein MauE" evidence="6">
    <location>
        <begin position="10"/>
        <end position="136"/>
    </location>
</feature>
<keyword evidence="3 5" id="KW-1133">Transmembrane helix</keyword>
<feature type="transmembrane region" description="Helical" evidence="5">
    <location>
        <begin position="121"/>
        <end position="137"/>
    </location>
</feature>
<dbReference type="GO" id="GO:0016020">
    <property type="term" value="C:membrane"/>
    <property type="evidence" value="ECO:0007669"/>
    <property type="project" value="UniProtKB-SubCell"/>
</dbReference>
<sequence>MEHLEDNRQKVPEIFSWLLVLLFAYTAVNKFLDYEGTKAALYNQVFPIWMADILLIAVPGAELLLALMLCIPAYRKWGFLGSIILMGAFTGYVGLVITGLFDRIPCSCGGVLQAMSWPQHLLFNLFFLGISFIGYLIERNALARAQMGLFKAKNTKGPNGP</sequence>
<dbReference type="eggNOG" id="ENOG5032S10">
    <property type="taxonomic scope" value="Bacteria"/>
</dbReference>
<evidence type="ECO:0000256" key="4">
    <source>
        <dbReference type="ARBA" id="ARBA00023136"/>
    </source>
</evidence>
<keyword evidence="4 5" id="KW-0472">Membrane</keyword>
<dbReference type="AlphaFoldDB" id="A0A074KTQ1"/>
<dbReference type="Pfam" id="PF07291">
    <property type="entry name" value="MauE"/>
    <property type="match status" value="1"/>
</dbReference>
<name>A0A074KTQ1_9BACT</name>